<proteinExistence type="predicted"/>
<comment type="caution">
    <text evidence="2">The sequence shown here is derived from an EMBL/GenBank/DDBJ whole genome shotgun (WGS) entry which is preliminary data.</text>
</comment>
<name>A0A8H3UYA9_VENIN</name>
<dbReference type="OrthoDB" id="10591782at2759"/>
<evidence type="ECO:0000313" key="3">
    <source>
        <dbReference type="Proteomes" id="UP000490939"/>
    </source>
</evidence>
<gene>
    <name evidence="2" type="ORF">EG327_007649</name>
</gene>
<organism evidence="2 3">
    <name type="scientific">Venturia inaequalis</name>
    <name type="common">Apple scab fungus</name>
    <dbReference type="NCBI Taxonomy" id="5025"/>
    <lineage>
        <taxon>Eukaryota</taxon>
        <taxon>Fungi</taxon>
        <taxon>Dikarya</taxon>
        <taxon>Ascomycota</taxon>
        <taxon>Pezizomycotina</taxon>
        <taxon>Dothideomycetes</taxon>
        <taxon>Pleosporomycetidae</taxon>
        <taxon>Venturiales</taxon>
        <taxon>Venturiaceae</taxon>
        <taxon>Venturia</taxon>
    </lineage>
</organism>
<feature type="region of interest" description="Disordered" evidence="1">
    <location>
        <begin position="120"/>
        <end position="142"/>
    </location>
</feature>
<keyword evidence="3" id="KW-1185">Reference proteome</keyword>
<reference evidence="2 3" key="1">
    <citation type="submission" date="2019-07" db="EMBL/GenBank/DDBJ databases">
        <title>Venturia inaequalis Genome Resource.</title>
        <authorList>
            <person name="Lichtner F.J."/>
        </authorList>
    </citation>
    <scope>NUCLEOTIDE SEQUENCE [LARGE SCALE GENOMIC DNA]</scope>
    <source>
        <strain evidence="2 3">DMI_063113</strain>
    </source>
</reference>
<protein>
    <submittedName>
        <fullName evidence="2">Uncharacterized protein</fullName>
    </submittedName>
</protein>
<dbReference type="AlphaFoldDB" id="A0A8H3UYA9"/>
<dbReference type="Proteomes" id="UP000490939">
    <property type="component" value="Unassembled WGS sequence"/>
</dbReference>
<evidence type="ECO:0000313" key="2">
    <source>
        <dbReference type="EMBL" id="KAE9977692.1"/>
    </source>
</evidence>
<dbReference type="EMBL" id="WNWR01000463">
    <property type="protein sequence ID" value="KAE9977692.1"/>
    <property type="molecule type" value="Genomic_DNA"/>
</dbReference>
<accession>A0A8H3UYA9</accession>
<feature type="compositionally biased region" description="Low complexity" evidence="1">
    <location>
        <begin position="125"/>
        <end position="139"/>
    </location>
</feature>
<evidence type="ECO:0000256" key="1">
    <source>
        <dbReference type="SAM" id="MobiDB-lite"/>
    </source>
</evidence>
<sequence>MTIDKSSIQVPLQDSELPCCPCEDNLGGSRAVLQPVLASGENIACPIGVSCNNGTITSPINNGTVPPPTTPLVPKPRGPLGNNPSACTNGNPCSEGTCFSDCDCGCGRRSLLNIAFAHEIDPTKQPQESSPPELRSSPLDSFLPNAAATPAASLSPCPEGLCTPDCECFVDKLLAFINPGTPLASMPRVCGPRECSADCICRDDLIKTARVVGSLRKHDSISKPKVGDQNIIVGKSDL</sequence>